<dbReference type="InterPro" id="IPR001012">
    <property type="entry name" value="UBX_dom"/>
</dbReference>
<dbReference type="PANTHER" id="PTHR47770:SF1">
    <property type="entry name" value="PLANT UBX DOMAIN-CONTAINING PROTEIN 11"/>
    <property type="match status" value="1"/>
</dbReference>
<feature type="region of interest" description="Disordered" evidence="1">
    <location>
        <begin position="613"/>
        <end position="707"/>
    </location>
</feature>
<feature type="region of interest" description="Disordered" evidence="1">
    <location>
        <begin position="569"/>
        <end position="589"/>
    </location>
</feature>
<name>A0A9D4ZJG7_ADICA</name>
<feature type="domain" description="UBX" evidence="2">
    <location>
        <begin position="486"/>
        <end position="564"/>
    </location>
</feature>
<dbReference type="PROSITE" id="PS50033">
    <property type="entry name" value="UBX"/>
    <property type="match status" value="1"/>
</dbReference>
<dbReference type="AlphaFoldDB" id="A0A9D4ZJG7"/>
<dbReference type="Proteomes" id="UP000886520">
    <property type="component" value="Chromosome 9"/>
</dbReference>
<evidence type="ECO:0000259" key="2">
    <source>
        <dbReference type="PROSITE" id="PS50033"/>
    </source>
</evidence>
<evidence type="ECO:0000313" key="4">
    <source>
        <dbReference type="Proteomes" id="UP000886520"/>
    </source>
</evidence>
<keyword evidence="4" id="KW-1185">Reference proteome</keyword>
<evidence type="ECO:0000313" key="3">
    <source>
        <dbReference type="EMBL" id="KAI5075160.1"/>
    </source>
</evidence>
<protein>
    <recommendedName>
        <fullName evidence="2">UBX domain-containing protein</fullName>
    </recommendedName>
</protein>
<evidence type="ECO:0000256" key="1">
    <source>
        <dbReference type="SAM" id="MobiDB-lite"/>
    </source>
</evidence>
<dbReference type="SUPFAM" id="SSF52833">
    <property type="entry name" value="Thioredoxin-like"/>
    <property type="match status" value="1"/>
</dbReference>
<proteinExistence type="predicted"/>
<feature type="compositionally biased region" description="Basic and acidic residues" evidence="1">
    <location>
        <begin position="417"/>
        <end position="426"/>
    </location>
</feature>
<reference evidence="3" key="1">
    <citation type="submission" date="2021-01" db="EMBL/GenBank/DDBJ databases">
        <title>Adiantum capillus-veneris genome.</title>
        <authorList>
            <person name="Fang Y."/>
            <person name="Liao Q."/>
        </authorList>
    </citation>
    <scope>NUCLEOTIDE SEQUENCE</scope>
    <source>
        <strain evidence="3">H3</strain>
        <tissue evidence="3">Leaf</tissue>
    </source>
</reference>
<accession>A0A9D4ZJG7</accession>
<dbReference type="Gene3D" id="3.10.20.90">
    <property type="entry name" value="Phosphatidylinositol 3-kinase Catalytic Subunit, Chain A, domain 1"/>
    <property type="match status" value="1"/>
</dbReference>
<feature type="region of interest" description="Disordered" evidence="1">
    <location>
        <begin position="443"/>
        <end position="479"/>
    </location>
</feature>
<dbReference type="InterPro" id="IPR029071">
    <property type="entry name" value="Ubiquitin-like_domsf"/>
</dbReference>
<dbReference type="Gene3D" id="3.40.30.10">
    <property type="entry name" value="Glutaredoxin"/>
    <property type="match status" value="1"/>
</dbReference>
<dbReference type="OrthoDB" id="2445133at2759"/>
<feature type="region of interest" description="Disordered" evidence="1">
    <location>
        <begin position="389"/>
        <end position="428"/>
    </location>
</feature>
<dbReference type="Pfam" id="PF00789">
    <property type="entry name" value="UBX"/>
    <property type="match status" value="1"/>
</dbReference>
<feature type="compositionally biased region" description="Polar residues" evidence="1">
    <location>
        <begin position="455"/>
        <end position="467"/>
    </location>
</feature>
<dbReference type="SUPFAM" id="SSF54236">
    <property type="entry name" value="Ubiquitin-like"/>
    <property type="match status" value="1"/>
</dbReference>
<feature type="compositionally biased region" description="Polar residues" evidence="1">
    <location>
        <begin position="613"/>
        <end position="640"/>
    </location>
</feature>
<dbReference type="InterPro" id="IPR036249">
    <property type="entry name" value="Thioredoxin-like_sf"/>
</dbReference>
<organism evidence="3 4">
    <name type="scientific">Adiantum capillus-veneris</name>
    <name type="common">Maidenhair fern</name>
    <dbReference type="NCBI Taxonomy" id="13818"/>
    <lineage>
        <taxon>Eukaryota</taxon>
        <taxon>Viridiplantae</taxon>
        <taxon>Streptophyta</taxon>
        <taxon>Embryophyta</taxon>
        <taxon>Tracheophyta</taxon>
        <taxon>Polypodiopsida</taxon>
        <taxon>Polypodiidae</taxon>
        <taxon>Polypodiales</taxon>
        <taxon>Pteridineae</taxon>
        <taxon>Pteridaceae</taxon>
        <taxon>Vittarioideae</taxon>
        <taxon>Adiantum</taxon>
    </lineage>
</organism>
<comment type="caution">
    <text evidence="3">The sequence shown here is derived from an EMBL/GenBank/DDBJ whole genome shotgun (WGS) entry which is preliminary data.</text>
</comment>
<sequence>MRKRIRELKGSRLEPHVPFEVGEGKVGHRSLYRERVCRETTSQQYSTEGIDLSDHWPLLCHLHSMDSGVATKATLPSVPKLDACKMDVNCRLFLDDNQRNTLLHLEHEDGRATQQCYDKFVSVATSIAKEAGALTTKPPPRPRSGCRLEPRARRLINACRKAWNKARNKAANTRADRQVVENDVASPFFMGSIAEAIKIAKLEKRSLIVYISGENEDCSRMDETTWKDHRVEKVIREQFVTLRLPHRSSDAGYFFAMYPYDGVPSISVINNSGILLKQLGGYMQPEELLSMLEQSLAVQAAATIVAALASANTGSTAPALSTQAPAPAPALSTQIQAKNTSIVRENLESGEEGSCSGVYDDVEASCLSTPAPTNEKVDDIGPIGHLASAQMNSQDAASEDREEERESLSQKQPEVPKSGRPEDRAEQVLGSTSYNLLLDENVSQNTEASRDLETETQNQIANTNATVSREGRALSSCNEKAPKIRESPEMFLIQVRLTNGKSIRESFNPFDNLAVVKKFVDQNRDDGNDTYSLAMLYPRKVFSQEDMERSLLDLNLEDRATLVVVTTPSQRKLPASESSSMQAAMPQMKDSGTSGGIWKIFSYLNPLAYFSGSGDNSSSAEPGSSSWQYGPNPNLRNSLRQGAPERYGLSDPNENETNASKRKKAQDKNWGGNIHTLQPNDNDEAFKRGNAFWNGNSTQFGGDDSQK</sequence>
<gene>
    <name evidence="3" type="ORF">GOP47_0009236</name>
</gene>
<dbReference type="SMART" id="SM00166">
    <property type="entry name" value="UBX"/>
    <property type="match status" value="1"/>
</dbReference>
<feature type="compositionally biased region" description="Polar residues" evidence="1">
    <location>
        <begin position="569"/>
        <end position="582"/>
    </location>
</feature>
<dbReference type="EMBL" id="JABFUD020000009">
    <property type="protein sequence ID" value="KAI5075160.1"/>
    <property type="molecule type" value="Genomic_DNA"/>
</dbReference>
<dbReference type="Pfam" id="PF23187">
    <property type="entry name" value="UBX7_N"/>
    <property type="match status" value="1"/>
</dbReference>
<dbReference type="PANTHER" id="PTHR47770">
    <property type="entry name" value="PLANT UBX DOMAIN-CONTAINING PROTEIN 11"/>
    <property type="match status" value="1"/>
</dbReference>